<dbReference type="Proteomes" id="UP000095743">
    <property type="component" value="Chromosome"/>
</dbReference>
<dbReference type="STRING" id="1424294.Gferi_09795"/>
<name>A0A1D8GQ82_9FIRM</name>
<protein>
    <recommendedName>
        <fullName evidence="1">NodB homology domain-containing protein</fullName>
    </recommendedName>
</protein>
<reference evidence="2 3" key="1">
    <citation type="submission" date="2016-09" db="EMBL/GenBank/DDBJ databases">
        <title>Genomic analysis reveals versatility of anaerobic energy metabolism of Geosporobacter ferrireducens IRF9 of phylum Firmicutes.</title>
        <authorList>
            <person name="Kim S.-J."/>
        </authorList>
    </citation>
    <scope>NUCLEOTIDE SEQUENCE [LARGE SCALE GENOMIC DNA]</scope>
    <source>
        <strain evidence="2 3">IRF9</strain>
    </source>
</reference>
<dbReference type="SUPFAM" id="SSF88713">
    <property type="entry name" value="Glycoside hydrolase/deacetylase"/>
    <property type="match status" value="1"/>
</dbReference>
<dbReference type="Gene3D" id="3.20.20.370">
    <property type="entry name" value="Glycoside hydrolase/deacetylase"/>
    <property type="match status" value="1"/>
</dbReference>
<dbReference type="PANTHER" id="PTHR10587">
    <property type="entry name" value="GLYCOSYL TRANSFERASE-RELATED"/>
    <property type="match status" value="1"/>
</dbReference>
<accession>A0A1D8GQ82</accession>
<dbReference type="PROSITE" id="PS51677">
    <property type="entry name" value="NODB"/>
    <property type="match status" value="1"/>
</dbReference>
<dbReference type="CDD" id="cd10917">
    <property type="entry name" value="CE4_NodB_like_6s_7s"/>
    <property type="match status" value="1"/>
</dbReference>
<dbReference type="InterPro" id="IPR011330">
    <property type="entry name" value="Glyco_hydro/deAcase_b/a-brl"/>
</dbReference>
<evidence type="ECO:0000313" key="2">
    <source>
        <dbReference type="EMBL" id="AOT73066.1"/>
    </source>
</evidence>
<evidence type="ECO:0000313" key="3">
    <source>
        <dbReference type="Proteomes" id="UP000095743"/>
    </source>
</evidence>
<feature type="domain" description="NodB homology" evidence="1">
    <location>
        <begin position="18"/>
        <end position="198"/>
    </location>
</feature>
<keyword evidence="3" id="KW-1185">Reference proteome</keyword>
<dbReference type="KEGG" id="gfe:Gferi_09795"/>
<dbReference type="GO" id="GO:0005975">
    <property type="term" value="P:carbohydrate metabolic process"/>
    <property type="evidence" value="ECO:0007669"/>
    <property type="project" value="InterPro"/>
</dbReference>
<dbReference type="GO" id="GO:0016810">
    <property type="term" value="F:hydrolase activity, acting on carbon-nitrogen (but not peptide) bonds"/>
    <property type="evidence" value="ECO:0007669"/>
    <property type="project" value="InterPro"/>
</dbReference>
<proteinExistence type="predicted"/>
<gene>
    <name evidence="2" type="ORF">Gferi_09795</name>
</gene>
<dbReference type="EMBL" id="CP017269">
    <property type="protein sequence ID" value="AOT73066.1"/>
    <property type="molecule type" value="Genomic_DNA"/>
</dbReference>
<evidence type="ECO:0000259" key="1">
    <source>
        <dbReference type="PROSITE" id="PS51677"/>
    </source>
</evidence>
<dbReference type="Pfam" id="PF01522">
    <property type="entry name" value="Polysacc_deac_1"/>
    <property type="match status" value="1"/>
</dbReference>
<sequence length="210" mass="23370">MSAKYPDTFYSRGPSTTNKIALTFDDGPDGLYTSQILDVLKAHKVPSTFFLIGSKVETHAREVQRIVAEGHVIANHTWSHPDLRKIDSAQLAAEFEQTEKALEKVTGLKTALMRPPYGGINDGVIENLRDLNYKVINWSADSMDWRDRNVDSILINTLPDVRNGGILLFHSGPGDSAATVAALPELIETLKMQGYEFVTVDKLLNLKPYR</sequence>
<dbReference type="AlphaFoldDB" id="A0A1D8GQ82"/>
<dbReference type="InterPro" id="IPR050248">
    <property type="entry name" value="Polysacc_deacetylase_ArnD"/>
</dbReference>
<dbReference type="InterPro" id="IPR002509">
    <property type="entry name" value="NODB_dom"/>
</dbReference>
<organism evidence="2 3">
    <name type="scientific">Geosporobacter ferrireducens</name>
    <dbReference type="NCBI Taxonomy" id="1424294"/>
    <lineage>
        <taxon>Bacteria</taxon>
        <taxon>Bacillati</taxon>
        <taxon>Bacillota</taxon>
        <taxon>Clostridia</taxon>
        <taxon>Peptostreptococcales</taxon>
        <taxon>Thermotaleaceae</taxon>
        <taxon>Geosporobacter</taxon>
    </lineage>
</organism>